<protein>
    <submittedName>
        <fullName evidence="1">Uncharacterized protein</fullName>
    </submittedName>
</protein>
<evidence type="ECO:0000313" key="1">
    <source>
        <dbReference type="EMBL" id="SVB39778.1"/>
    </source>
</evidence>
<dbReference type="AlphaFoldDB" id="A0A382DN14"/>
<reference evidence="1" key="1">
    <citation type="submission" date="2018-05" db="EMBL/GenBank/DDBJ databases">
        <authorList>
            <person name="Lanie J.A."/>
            <person name="Ng W.-L."/>
            <person name="Kazmierczak K.M."/>
            <person name="Andrzejewski T.M."/>
            <person name="Davidsen T.M."/>
            <person name="Wayne K.J."/>
            <person name="Tettelin H."/>
            <person name="Glass J.I."/>
            <person name="Rusch D."/>
            <person name="Podicherti R."/>
            <person name="Tsui H.-C.T."/>
            <person name="Winkler M.E."/>
        </authorList>
    </citation>
    <scope>NUCLEOTIDE SEQUENCE</scope>
</reference>
<organism evidence="1">
    <name type="scientific">marine metagenome</name>
    <dbReference type="NCBI Taxonomy" id="408172"/>
    <lineage>
        <taxon>unclassified sequences</taxon>
        <taxon>metagenomes</taxon>
        <taxon>ecological metagenomes</taxon>
    </lineage>
</organism>
<dbReference type="EMBL" id="UINC01040219">
    <property type="protein sequence ID" value="SVB39778.1"/>
    <property type="molecule type" value="Genomic_DNA"/>
</dbReference>
<name>A0A382DN14_9ZZZZ</name>
<feature type="non-terminal residue" evidence="1">
    <location>
        <position position="48"/>
    </location>
</feature>
<gene>
    <name evidence="1" type="ORF">METZ01_LOCUS192632</name>
</gene>
<sequence>MSTMFMKASSESAVKLDMRQKLKPDVVKEITIKRVTKAEMRKIYRAMG</sequence>
<accession>A0A382DN14</accession>
<proteinExistence type="predicted"/>